<sequence>MYETLPYIFIILTSIIIVLYTYIRIKYGFWFLQPVFHVYDFWYMFAPPGIINHELPKENRYTNFKNIETIVYKEISHIKLQKFVNFININYLQNKDNVFSPTIKNVAPYFTGHNDISFVSFYTEKELVTDLKKGTIVEDARVVGAMTSRPIHVFINKGDKESYFDAYYVDYLCVDKNYRKKGIAPQIIQTHHYNQSHINKKISVSLFKREDELTGIVPLCVYSTYGFSMEKWHKPLELHAMYKLLEINEQNYHFLVDFMKATSRQFEIIINTEHSNIIELIKTKNIFVYVLMEHDSNSIKCAYFYRKSCVFYEKGLEILSCFASINGFEDSYAKDNDNHIFIQGFKISFWKTAEKNYFGFAVIENISHNNLIIENICMKTAPVVVSPTAYFFYNFAYHSFKHNKVLVIN</sequence>
<keyword evidence="1" id="KW-0472">Membrane</keyword>
<evidence type="ECO:0000256" key="1">
    <source>
        <dbReference type="SAM" id="Phobius"/>
    </source>
</evidence>
<reference evidence="2" key="1">
    <citation type="journal article" date="2020" name="Nature">
        <title>Giant virus diversity and host interactions through global metagenomics.</title>
        <authorList>
            <person name="Schulz F."/>
            <person name="Roux S."/>
            <person name="Paez-Espino D."/>
            <person name="Jungbluth S."/>
            <person name="Walsh D.A."/>
            <person name="Denef V.J."/>
            <person name="McMahon K.D."/>
            <person name="Konstantinidis K.T."/>
            <person name="Eloe-Fadrosh E.A."/>
            <person name="Kyrpides N.C."/>
            <person name="Woyke T."/>
        </authorList>
    </citation>
    <scope>NUCLEOTIDE SEQUENCE</scope>
    <source>
        <strain evidence="2">GVMAG-M-3300027708-39</strain>
    </source>
</reference>
<keyword evidence="1" id="KW-1133">Transmembrane helix</keyword>
<name>A0A6C0JIQ9_9ZZZZ</name>
<accession>A0A6C0JIQ9</accession>
<protein>
    <recommendedName>
        <fullName evidence="3">Glycylpeptide N-tetradecanoyltransferase</fullName>
    </recommendedName>
</protein>
<dbReference type="EMBL" id="MN740395">
    <property type="protein sequence ID" value="QHU04317.1"/>
    <property type="molecule type" value="Genomic_DNA"/>
</dbReference>
<dbReference type="Gene3D" id="3.40.630.170">
    <property type="match status" value="1"/>
</dbReference>
<proteinExistence type="predicted"/>
<evidence type="ECO:0008006" key="3">
    <source>
        <dbReference type="Google" id="ProtNLM"/>
    </source>
</evidence>
<feature type="transmembrane region" description="Helical" evidence="1">
    <location>
        <begin position="6"/>
        <end position="23"/>
    </location>
</feature>
<dbReference type="InterPro" id="IPR016181">
    <property type="entry name" value="Acyl_CoA_acyltransferase"/>
</dbReference>
<dbReference type="SUPFAM" id="SSF55729">
    <property type="entry name" value="Acyl-CoA N-acyltransferases (Nat)"/>
    <property type="match status" value="1"/>
</dbReference>
<evidence type="ECO:0000313" key="2">
    <source>
        <dbReference type="EMBL" id="QHU04317.1"/>
    </source>
</evidence>
<keyword evidence="1" id="KW-0812">Transmembrane</keyword>
<dbReference type="CDD" id="cd04301">
    <property type="entry name" value="NAT_SF"/>
    <property type="match status" value="1"/>
</dbReference>
<organism evidence="2">
    <name type="scientific">viral metagenome</name>
    <dbReference type="NCBI Taxonomy" id="1070528"/>
    <lineage>
        <taxon>unclassified sequences</taxon>
        <taxon>metagenomes</taxon>
        <taxon>organismal metagenomes</taxon>
    </lineage>
</organism>
<dbReference type="AlphaFoldDB" id="A0A6C0JIQ9"/>